<reference evidence="1 2" key="1">
    <citation type="submission" date="2019-07" db="EMBL/GenBank/DDBJ databases">
        <title>Whole genome shotgun sequence of Acetobacter oeni NBRC 105207.</title>
        <authorList>
            <person name="Hosoyama A."/>
            <person name="Uohara A."/>
            <person name="Ohji S."/>
            <person name="Ichikawa N."/>
        </authorList>
    </citation>
    <scope>NUCLEOTIDE SEQUENCE [LARGE SCALE GENOMIC DNA]</scope>
    <source>
        <strain evidence="1 2">NBRC 105207</strain>
    </source>
</reference>
<evidence type="ECO:0000313" key="2">
    <source>
        <dbReference type="Proteomes" id="UP000321746"/>
    </source>
</evidence>
<accession>A0A511XJP9</accession>
<sequence>MPCPYGMAFTNTPSGAPHFRRNICLPASVQRDQRIIAGVVNKLEAAVKFAREQLATLDDTKAPLTVTDVVEGIEANIEANIEDMREDPQVVEDRWMEDA</sequence>
<name>A0A511XJP9_9PROT</name>
<comment type="caution">
    <text evidence="1">The sequence shown here is derived from an EMBL/GenBank/DDBJ whole genome shotgun (WGS) entry which is preliminary data.</text>
</comment>
<proteinExistence type="predicted"/>
<gene>
    <name evidence="1" type="ORF">AOE01nite_14040</name>
</gene>
<keyword evidence="2" id="KW-1185">Reference proteome</keyword>
<organism evidence="1 2">
    <name type="scientific">Acetobacter oeni</name>
    <dbReference type="NCBI Taxonomy" id="304077"/>
    <lineage>
        <taxon>Bacteria</taxon>
        <taxon>Pseudomonadati</taxon>
        <taxon>Pseudomonadota</taxon>
        <taxon>Alphaproteobacteria</taxon>
        <taxon>Acetobacterales</taxon>
        <taxon>Acetobacteraceae</taxon>
        <taxon>Acetobacter</taxon>
    </lineage>
</organism>
<dbReference type="EMBL" id="BJYG01000017">
    <property type="protein sequence ID" value="GEN63180.1"/>
    <property type="molecule type" value="Genomic_DNA"/>
</dbReference>
<protein>
    <submittedName>
        <fullName evidence="1">Uncharacterized protein</fullName>
    </submittedName>
</protein>
<dbReference type="Proteomes" id="UP000321746">
    <property type="component" value="Unassembled WGS sequence"/>
</dbReference>
<dbReference type="RefSeq" id="WP_146887510.1">
    <property type="nucleotide sequence ID" value="NZ_BJYG01000017.1"/>
</dbReference>
<evidence type="ECO:0000313" key="1">
    <source>
        <dbReference type="EMBL" id="GEN63180.1"/>
    </source>
</evidence>
<dbReference type="AlphaFoldDB" id="A0A511XJP9"/>